<dbReference type="InterPro" id="IPR008949">
    <property type="entry name" value="Isoprenoid_synthase_dom_sf"/>
</dbReference>
<keyword evidence="3 7" id="KW-0808">Transferase</keyword>
<keyword evidence="6" id="KW-0414">Isoprene biosynthesis</keyword>
<dbReference type="GO" id="GO:0008299">
    <property type="term" value="P:isoprenoid biosynthetic process"/>
    <property type="evidence" value="ECO:0007669"/>
    <property type="project" value="UniProtKB-KW"/>
</dbReference>
<name>A0AAP0M384_9ROSI</name>
<keyword evidence="9" id="KW-0812">Transmembrane</keyword>
<evidence type="ECO:0000313" key="10">
    <source>
        <dbReference type="EMBL" id="KAK9194451.1"/>
    </source>
</evidence>
<sequence>MAVEEGEKVLGFPVSLTIISIMASALMTSSMNTPLHHHSKTPLGKPKVAPNPKASHVPKSSSLDQAENLTIKSNNNNPFPEIQIDEYMTLKAKKINKALFEGAAVPLILQYPTLPNHEGERVHGTLCIASCELVGGNESSVMPLACAAEMLVTLALNRALLCYAVEHMATKTKNVSPDRLVRAIGEISSAVGTRGVLAGRIMEINSKGKDVSLSELDFIQRLRCGKLIEASVVCGVLIGGGSEEDIEKLRKYGKCVGLAYQVWDDILDNMKKKKEAGDDKATYPKLMGVAGAKRYAKELVAEANQELAYFDSARAAPLYHLADFLVSRHK</sequence>
<dbReference type="PANTHER" id="PTHR43281">
    <property type="entry name" value="FARNESYL DIPHOSPHATE SYNTHASE"/>
    <property type="match status" value="1"/>
</dbReference>
<dbReference type="CDD" id="cd00867">
    <property type="entry name" value="Trans_IPPS"/>
    <property type="match status" value="1"/>
</dbReference>
<keyword evidence="11" id="KW-1185">Reference proteome</keyword>
<evidence type="ECO:0000313" key="11">
    <source>
        <dbReference type="Proteomes" id="UP001428341"/>
    </source>
</evidence>
<dbReference type="InterPro" id="IPR033749">
    <property type="entry name" value="Polyprenyl_synt_CS"/>
</dbReference>
<evidence type="ECO:0000256" key="5">
    <source>
        <dbReference type="ARBA" id="ARBA00022842"/>
    </source>
</evidence>
<dbReference type="SUPFAM" id="SSF48576">
    <property type="entry name" value="Terpenoid synthases"/>
    <property type="match status" value="1"/>
</dbReference>
<evidence type="ECO:0000256" key="7">
    <source>
        <dbReference type="RuleBase" id="RU004466"/>
    </source>
</evidence>
<feature type="region of interest" description="Disordered" evidence="8">
    <location>
        <begin position="32"/>
        <end position="75"/>
    </location>
</feature>
<evidence type="ECO:0000256" key="4">
    <source>
        <dbReference type="ARBA" id="ARBA00022723"/>
    </source>
</evidence>
<keyword evidence="5" id="KW-0460">Magnesium</keyword>
<proteinExistence type="inferred from homology"/>
<evidence type="ECO:0000256" key="6">
    <source>
        <dbReference type="ARBA" id="ARBA00023229"/>
    </source>
</evidence>
<evidence type="ECO:0000256" key="3">
    <source>
        <dbReference type="ARBA" id="ARBA00022679"/>
    </source>
</evidence>
<reference evidence="10 11" key="1">
    <citation type="submission" date="2024-05" db="EMBL/GenBank/DDBJ databases">
        <title>Haplotype-resolved chromosome-level genome assembly of Huyou (Citrus changshanensis).</title>
        <authorList>
            <person name="Miao C."/>
            <person name="Chen W."/>
            <person name="Wu Y."/>
            <person name="Wang L."/>
            <person name="Zhao S."/>
            <person name="Grierson D."/>
            <person name="Xu C."/>
            <person name="Chen K."/>
        </authorList>
    </citation>
    <scope>NUCLEOTIDE SEQUENCE [LARGE SCALE GENOMIC DNA]</scope>
    <source>
        <strain evidence="10">01-14</strain>
        <tissue evidence="10">Leaf</tissue>
    </source>
</reference>
<protein>
    <submittedName>
        <fullName evidence="10">Uncharacterized protein</fullName>
    </submittedName>
</protein>
<dbReference type="PROSITE" id="PS00444">
    <property type="entry name" value="POLYPRENYL_SYNTHASE_2"/>
    <property type="match status" value="1"/>
</dbReference>
<comment type="cofactor">
    <cofactor evidence="1">
        <name>Mg(2+)</name>
        <dbReference type="ChEBI" id="CHEBI:18420"/>
    </cofactor>
</comment>
<dbReference type="GO" id="GO:0046872">
    <property type="term" value="F:metal ion binding"/>
    <property type="evidence" value="ECO:0007669"/>
    <property type="project" value="UniProtKB-KW"/>
</dbReference>
<comment type="similarity">
    <text evidence="2 7">Belongs to the FPP/GGPP synthase family.</text>
</comment>
<dbReference type="PANTHER" id="PTHR43281:SF1">
    <property type="entry name" value="FARNESYL DIPHOSPHATE SYNTHASE"/>
    <property type="match status" value="1"/>
</dbReference>
<evidence type="ECO:0000256" key="1">
    <source>
        <dbReference type="ARBA" id="ARBA00001946"/>
    </source>
</evidence>
<keyword evidence="9" id="KW-1133">Transmembrane helix</keyword>
<organism evidence="10 11">
    <name type="scientific">Citrus x changshan-huyou</name>
    <dbReference type="NCBI Taxonomy" id="2935761"/>
    <lineage>
        <taxon>Eukaryota</taxon>
        <taxon>Viridiplantae</taxon>
        <taxon>Streptophyta</taxon>
        <taxon>Embryophyta</taxon>
        <taxon>Tracheophyta</taxon>
        <taxon>Spermatophyta</taxon>
        <taxon>Magnoliopsida</taxon>
        <taxon>eudicotyledons</taxon>
        <taxon>Gunneridae</taxon>
        <taxon>Pentapetalae</taxon>
        <taxon>rosids</taxon>
        <taxon>malvids</taxon>
        <taxon>Sapindales</taxon>
        <taxon>Rutaceae</taxon>
        <taxon>Aurantioideae</taxon>
        <taxon>Citrus</taxon>
    </lineage>
</organism>
<evidence type="ECO:0000256" key="8">
    <source>
        <dbReference type="SAM" id="MobiDB-lite"/>
    </source>
</evidence>
<evidence type="ECO:0000256" key="9">
    <source>
        <dbReference type="SAM" id="Phobius"/>
    </source>
</evidence>
<evidence type="ECO:0000256" key="2">
    <source>
        <dbReference type="ARBA" id="ARBA00006706"/>
    </source>
</evidence>
<comment type="caution">
    <text evidence="10">The sequence shown here is derived from an EMBL/GenBank/DDBJ whole genome shotgun (WGS) entry which is preliminary data.</text>
</comment>
<keyword evidence="9" id="KW-0472">Membrane</keyword>
<feature type="compositionally biased region" description="Polar residues" evidence="8">
    <location>
        <begin position="58"/>
        <end position="75"/>
    </location>
</feature>
<keyword evidence="4" id="KW-0479">Metal-binding</keyword>
<dbReference type="Pfam" id="PF00348">
    <property type="entry name" value="polyprenyl_synt"/>
    <property type="match status" value="1"/>
</dbReference>
<dbReference type="Proteomes" id="UP001428341">
    <property type="component" value="Unassembled WGS sequence"/>
</dbReference>
<dbReference type="GO" id="GO:0004659">
    <property type="term" value="F:prenyltransferase activity"/>
    <property type="evidence" value="ECO:0007669"/>
    <property type="project" value="InterPro"/>
</dbReference>
<feature type="transmembrane region" description="Helical" evidence="9">
    <location>
        <begin position="12"/>
        <end position="31"/>
    </location>
</feature>
<gene>
    <name evidence="10" type="ORF">WN944_005158</name>
</gene>
<accession>A0AAP0M384</accession>
<dbReference type="GO" id="GO:0005737">
    <property type="term" value="C:cytoplasm"/>
    <property type="evidence" value="ECO:0007669"/>
    <property type="project" value="UniProtKB-ARBA"/>
</dbReference>
<dbReference type="AlphaFoldDB" id="A0AAP0M384"/>
<dbReference type="EMBL" id="JBCGBO010000006">
    <property type="protein sequence ID" value="KAK9194451.1"/>
    <property type="molecule type" value="Genomic_DNA"/>
</dbReference>
<dbReference type="Gene3D" id="1.10.600.10">
    <property type="entry name" value="Farnesyl Diphosphate Synthase"/>
    <property type="match status" value="2"/>
</dbReference>
<dbReference type="InterPro" id="IPR000092">
    <property type="entry name" value="Polyprenyl_synt"/>
</dbReference>